<dbReference type="GO" id="GO:0006003">
    <property type="term" value="P:fructose 2,6-bisphosphate metabolic process"/>
    <property type="evidence" value="ECO:0007669"/>
    <property type="project" value="InterPro"/>
</dbReference>
<gene>
    <name evidence="1" type="ORF">ROZALSC1DRAFT_22377</name>
</gene>
<sequence length="206" mass="23947">MATFLANLHTSPRTIYLVRHGESYPNQYKQDPGLSETGTTFTQQLKLFFLDHRKKSDRPLAIWTSAKKRSLEMAAILQQSYPVCHKPQLAELNMGICTGLSEYDIQSYLDLAMRLEFVILELEKAKCDVVICAHDTVLKCLYAYFLDRPDNEIPFLTFPRHLVFEITPRAYGYTESRYFVHPVALESEPGYTPIYENEFKVYTDRE</sequence>
<protein>
    <submittedName>
        <fullName evidence="1">Phosphoglycerate mutase-like protein</fullName>
    </submittedName>
</protein>
<proteinExistence type="predicted"/>
<dbReference type="Pfam" id="PF00300">
    <property type="entry name" value="His_Phos_1"/>
    <property type="match status" value="1"/>
</dbReference>
<evidence type="ECO:0000313" key="2">
    <source>
        <dbReference type="Proteomes" id="UP000281549"/>
    </source>
</evidence>
<dbReference type="CDD" id="cd07067">
    <property type="entry name" value="HP_PGM_like"/>
    <property type="match status" value="1"/>
</dbReference>
<dbReference type="PIRSF" id="PIRSF000709">
    <property type="entry name" value="6PFK_2-Ptase"/>
    <property type="match status" value="1"/>
</dbReference>
<dbReference type="Gene3D" id="3.40.50.1240">
    <property type="entry name" value="Phosphoglycerate mutase-like"/>
    <property type="match status" value="1"/>
</dbReference>
<accession>A0A4P9YLE4</accession>
<dbReference type="InterPro" id="IPR013078">
    <property type="entry name" value="His_Pase_superF_clade-1"/>
</dbReference>
<dbReference type="GO" id="GO:0004331">
    <property type="term" value="F:fructose-2,6-bisphosphate 2-phosphatase activity"/>
    <property type="evidence" value="ECO:0007669"/>
    <property type="project" value="TreeGrafter"/>
</dbReference>
<dbReference type="GO" id="GO:0003873">
    <property type="term" value="F:6-phosphofructo-2-kinase activity"/>
    <property type="evidence" value="ECO:0007669"/>
    <property type="project" value="TreeGrafter"/>
</dbReference>
<dbReference type="PANTHER" id="PTHR10606:SF44">
    <property type="entry name" value="6-PHOSPHOFRUCTO 2-KINASE_FRUCTOSE 2,6-BISPHOSPHATASE LONG FORM"/>
    <property type="match status" value="1"/>
</dbReference>
<dbReference type="SMART" id="SM00855">
    <property type="entry name" value="PGAM"/>
    <property type="match status" value="1"/>
</dbReference>
<dbReference type="EMBL" id="ML005244">
    <property type="protein sequence ID" value="RKP19330.1"/>
    <property type="molecule type" value="Genomic_DNA"/>
</dbReference>
<dbReference type="PANTHER" id="PTHR10606">
    <property type="entry name" value="6-PHOSPHOFRUCTO-2-KINASE/FRUCTOSE-2,6-BISPHOSPHATASE"/>
    <property type="match status" value="1"/>
</dbReference>
<evidence type="ECO:0000313" key="1">
    <source>
        <dbReference type="EMBL" id="RKP19330.1"/>
    </source>
</evidence>
<dbReference type="InterPro" id="IPR003094">
    <property type="entry name" value="6Pfruct_kin"/>
</dbReference>
<organism evidence="1 2">
    <name type="scientific">Rozella allomycis (strain CSF55)</name>
    <dbReference type="NCBI Taxonomy" id="988480"/>
    <lineage>
        <taxon>Eukaryota</taxon>
        <taxon>Fungi</taxon>
        <taxon>Fungi incertae sedis</taxon>
        <taxon>Cryptomycota</taxon>
        <taxon>Cryptomycota incertae sedis</taxon>
        <taxon>Rozella</taxon>
    </lineage>
</organism>
<dbReference type="Proteomes" id="UP000281549">
    <property type="component" value="Unassembled WGS sequence"/>
</dbReference>
<dbReference type="AlphaFoldDB" id="A0A4P9YLE4"/>
<dbReference type="GO" id="GO:0005829">
    <property type="term" value="C:cytosol"/>
    <property type="evidence" value="ECO:0007669"/>
    <property type="project" value="TreeGrafter"/>
</dbReference>
<dbReference type="SUPFAM" id="SSF53254">
    <property type="entry name" value="Phosphoglycerate mutase-like"/>
    <property type="match status" value="1"/>
</dbReference>
<dbReference type="GO" id="GO:0005524">
    <property type="term" value="F:ATP binding"/>
    <property type="evidence" value="ECO:0007669"/>
    <property type="project" value="InterPro"/>
</dbReference>
<dbReference type="InterPro" id="IPR029033">
    <property type="entry name" value="His_PPase_superfam"/>
</dbReference>
<name>A0A4P9YLE4_ROZAC</name>
<reference evidence="2" key="1">
    <citation type="journal article" date="2018" name="Nat. Microbiol.">
        <title>Leveraging single-cell genomics to expand the fungal tree of life.</title>
        <authorList>
            <person name="Ahrendt S.R."/>
            <person name="Quandt C.A."/>
            <person name="Ciobanu D."/>
            <person name="Clum A."/>
            <person name="Salamov A."/>
            <person name="Andreopoulos B."/>
            <person name="Cheng J.F."/>
            <person name="Woyke T."/>
            <person name="Pelin A."/>
            <person name="Henrissat B."/>
            <person name="Reynolds N.K."/>
            <person name="Benny G.L."/>
            <person name="Smith M.E."/>
            <person name="James T.Y."/>
            <person name="Grigoriev I.V."/>
        </authorList>
    </citation>
    <scope>NUCLEOTIDE SEQUENCE [LARGE SCALE GENOMIC DNA]</scope>
    <source>
        <strain evidence="2">CSF55</strain>
    </source>
</reference>